<dbReference type="OMA" id="LRTHHYP"/>
<dbReference type="BioGRID-ORCS" id="103231920">
    <property type="hits" value="0 hits in 5 CRISPR screens"/>
</dbReference>
<reference evidence="3 4" key="1">
    <citation type="submission" date="2014-03" db="EMBL/GenBank/DDBJ databases">
        <authorList>
            <person name="Warren W."/>
            <person name="Wilson R.K."/>
        </authorList>
    </citation>
    <scope>NUCLEOTIDE SEQUENCE</scope>
</reference>
<evidence type="ECO:0000256" key="1">
    <source>
        <dbReference type="SAM" id="MobiDB-lite"/>
    </source>
</evidence>
<dbReference type="PANTHER" id="PTHR14112">
    <property type="entry name" value="SYNOVIAL SARCOMA, X MEMBER"/>
    <property type="match status" value="1"/>
</dbReference>
<organism evidence="3 4">
    <name type="scientific">Chlorocebus sabaeus</name>
    <name type="common">Green monkey</name>
    <name type="synonym">Simia sabaea</name>
    <dbReference type="NCBI Taxonomy" id="60711"/>
    <lineage>
        <taxon>Eukaryota</taxon>
        <taxon>Metazoa</taxon>
        <taxon>Chordata</taxon>
        <taxon>Craniata</taxon>
        <taxon>Vertebrata</taxon>
        <taxon>Euteleostomi</taxon>
        <taxon>Mammalia</taxon>
        <taxon>Eutheria</taxon>
        <taxon>Euarchontoglires</taxon>
        <taxon>Primates</taxon>
        <taxon>Haplorrhini</taxon>
        <taxon>Catarrhini</taxon>
        <taxon>Cercopithecidae</taxon>
        <taxon>Cercopithecinae</taxon>
        <taxon>Chlorocebus</taxon>
    </lineage>
</organism>
<dbReference type="GeneID" id="103231920"/>
<proteinExistence type="predicted"/>
<feature type="compositionally biased region" description="Basic and acidic residues" evidence="1">
    <location>
        <begin position="153"/>
        <end position="163"/>
    </location>
</feature>
<dbReference type="SMART" id="SM00349">
    <property type="entry name" value="KRAB"/>
    <property type="match status" value="1"/>
</dbReference>
<feature type="compositionally biased region" description="Basic residues" evidence="1">
    <location>
        <begin position="194"/>
        <end position="211"/>
    </location>
</feature>
<reference evidence="3" key="2">
    <citation type="submission" date="2025-08" db="UniProtKB">
        <authorList>
            <consortium name="Ensembl"/>
        </authorList>
    </citation>
    <scope>IDENTIFICATION</scope>
</reference>
<accession>A0A0D9RLG5</accession>
<dbReference type="eggNOG" id="ENOG502RU1A">
    <property type="taxonomic scope" value="Eukaryota"/>
</dbReference>
<dbReference type="InterPro" id="IPR003655">
    <property type="entry name" value="aKRAB"/>
</dbReference>
<name>A0A0D9RLG5_CHLSB</name>
<evidence type="ECO:0000259" key="2">
    <source>
        <dbReference type="PROSITE" id="PS50806"/>
    </source>
</evidence>
<dbReference type="Proteomes" id="UP000029965">
    <property type="component" value="Chromosome X"/>
</dbReference>
<keyword evidence="4" id="KW-1185">Reference proteome</keyword>
<dbReference type="InterPro" id="IPR036051">
    <property type="entry name" value="KRAB_dom_sf"/>
</dbReference>
<dbReference type="PANTHER" id="PTHR14112:SF19">
    <property type="entry name" value="PROTEIN SSX3"/>
    <property type="match status" value="1"/>
</dbReference>
<dbReference type="EMBL" id="AQIB01149398">
    <property type="status" value="NOT_ANNOTATED_CDS"/>
    <property type="molecule type" value="Genomic_DNA"/>
</dbReference>
<dbReference type="GO" id="GO:0005634">
    <property type="term" value="C:nucleus"/>
    <property type="evidence" value="ECO:0007669"/>
    <property type="project" value="InterPro"/>
</dbReference>
<dbReference type="InterPro" id="IPR001909">
    <property type="entry name" value="KRAB"/>
</dbReference>
<feature type="domain" description="KRAB-related" evidence="2">
    <location>
        <begin position="61"/>
        <end position="124"/>
    </location>
</feature>
<protein>
    <recommendedName>
        <fullName evidence="2">KRAB-related domain-containing protein</fullName>
    </recommendedName>
</protein>
<feature type="region of interest" description="Disordered" evidence="1">
    <location>
        <begin position="115"/>
        <end position="229"/>
    </location>
</feature>
<feature type="compositionally biased region" description="Acidic residues" evidence="1">
    <location>
        <begin position="220"/>
        <end position="229"/>
    </location>
</feature>
<dbReference type="Ensembl" id="ENSCSAT00000011381.1">
    <property type="protein sequence ID" value="ENSCSAP00000009454.1"/>
    <property type="gene ID" value="ENSCSAG00000013311.1"/>
</dbReference>
<dbReference type="InterPro" id="IPR019041">
    <property type="entry name" value="SSXRD_motif"/>
</dbReference>
<dbReference type="RefSeq" id="XP_037848803.1">
    <property type="nucleotide sequence ID" value="XM_037992875.2"/>
</dbReference>
<dbReference type="GO" id="GO:0006355">
    <property type="term" value="P:regulation of DNA-templated transcription"/>
    <property type="evidence" value="ECO:0007669"/>
    <property type="project" value="InterPro"/>
</dbReference>
<dbReference type="STRING" id="60711.ENSCSAP00000009454"/>
<dbReference type="GeneTree" id="ENSGT00390000012484"/>
<dbReference type="PROSITE" id="PS50806">
    <property type="entry name" value="KRAB_RELATED"/>
    <property type="match status" value="1"/>
</dbReference>
<evidence type="ECO:0000313" key="3">
    <source>
        <dbReference type="Ensembl" id="ENSCSAP00000009454.1"/>
    </source>
</evidence>
<sequence length="229" mass="26279">MNGDDAFARRPRVGAQIPEKIQKHPWRQVCDHALHLVTVSPFWKVRREPASSIKALLCGRGEARAFDDIAKYFSKKEWERMKVSEKIVYVYKKRKYEAMSKLGFKVTLPPFMRNKRATDFQGNDSDNDPNHGNQVERPQMTSGRLKGVFPKIMPEKPAEEGNDSKGVPEASGPQNDEKQLCPPGIPSTSEKINKRSGPKRGKHAWTHRLRERKQPVIYEEISDPEEDDE</sequence>
<evidence type="ECO:0000313" key="4">
    <source>
        <dbReference type="Proteomes" id="UP000029965"/>
    </source>
</evidence>
<dbReference type="Pfam" id="PF09514">
    <property type="entry name" value="SSXRD"/>
    <property type="match status" value="1"/>
</dbReference>
<dbReference type="AlphaFoldDB" id="A0A0D9RLG5"/>
<dbReference type="RefSeq" id="XP_072869844.1">
    <property type="nucleotide sequence ID" value="XM_073013743.1"/>
</dbReference>
<dbReference type="SUPFAM" id="SSF109640">
    <property type="entry name" value="KRAB domain (Kruppel-associated box)"/>
    <property type="match status" value="1"/>
</dbReference>
<reference evidence="3" key="3">
    <citation type="submission" date="2025-09" db="UniProtKB">
        <authorList>
            <consortium name="Ensembl"/>
        </authorList>
    </citation>
    <scope>IDENTIFICATION</scope>
</reference>
<dbReference type="EMBL" id="AQIB01149399">
    <property type="status" value="NOT_ANNOTATED_CDS"/>
    <property type="molecule type" value="Genomic_DNA"/>
</dbReference>